<evidence type="ECO:0000313" key="2">
    <source>
        <dbReference type="EMBL" id="AFZ56323.1"/>
    </source>
</evidence>
<dbReference type="RefSeq" id="WP_015212976.1">
    <property type="nucleotide sequence ID" value="NC_019771.1"/>
</dbReference>
<reference evidence="3" key="1">
    <citation type="journal article" date="2013" name="Proc. Natl. Acad. Sci. U.S.A.">
        <title>Improving the coverage of the cyanobacterial phylum using diversity-driven genome sequencing.</title>
        <authorList>
            <person name="Shih P.M."/>
            <person name="Wu D."/>
            <person name="Latifi A."/>
            <person name="Axen S.D."/>
            <person name="Fewer D.P."/>
            <person name="Talla E."/>
            <person name="Calteau A."/>
            <person name="Cai F."/>
            <person name="Tandeau de Marsac N."/>
            <person name="Rippka R."/>
            <person name="Herdman M."/>
            <person name="Sivonen K."/>
            <person name="Coursin T."/>
            <person name="Laurent T."/>
            <person name="Goodwin L."/>
            <person name="Nolan M."/>
            <person name="Davenport K.W."/>
            <person name="Han C.S."/>
            <person name="Rubin E.M."/>
            <person name="Eisen J.A."/>
            <person name="Woyke T."/>
            <person name="Gugger M."/>
            <person name="Kerfeld C.A."/>
        </authorList>
    </citation>
    <scope>NUCLEOTIDE SEQUENCE [LARGE SCALE GENOMIC DNA]</scope>
    <source>
        <strain evidence="3">ATCC 27899 / PCC 7122</strain>
    </source>
</reference>
<dbReference type="InterPro" id="IPR012334">
    <property type="entry name" value="Pectin_lyas_fold"/>
</dbReference>
<evidence type="ECO:0000313" key="3">
    <source>
        <dbReference type="Proteomes" id="UP000010474"/>
    </source>
</evidence>
<organism evidence="2 3">
    <name type="scientific">Anabaena cylindrica (strain ATCC 27899 / PCC 7122)</name>
    <dbReference type="NCBI Taxonomy" id="272123"/>
    <lineage>
        <taxon>Bacteria</taxon>
        <taxon>Bacillati</taxon>
        <taxon>Cyanobacteriota</taxon>
        <taxon>Cyanophyceae</taxon>
        <taxon>Nostocales</taxon>
        <taxon>Nostocaceae</taxon>
        <taxon>Anabaena</taxon>
    </lineage>
</organism>
<keyword evidence="3" id="KW-1185">Reference proteome</keyword>
<dbReference type="EMBL" id="CP003659">
    <property type="protein sequence ID" value="AFZ56323.1"/>
    <property type="molecule type" value="Genomic_DNA"/>
</dbReference>
<dbReference type="eggNOG" id="COG3210">
    <property type="taxonomic scope" value="Bacteria"/>
</dbReference>
<dbReference type="KEGG" id="acy:Anacy_0738"/>
<evidence type="ECO:0000259" key="1">
    <source>
        <dbReference type="SMART" id="SM00912"/>
    </source>
</evidence>
<gene>
    <name evidence="2" type="ordered locus">Anacy_0738</name>
</gene>
<dbReference type="Proteomes" id="UP000010474">
    <property type="component" value="Chromosome"/>
</dbReference>
<dbReference type="Pfam" id="PF05860">
    <property type="entry name" value="TPS"/>
    <property type="match status" value="1"/>
</dbReference>
<dbReference type="HOGENOM" id="CLU_001325_0_0_3"/>
<dbReference type="AlphaFoldDB" id="K9ZAU7"/>
<dbReference type="PATRIC" id="fig|272123.3.peg.809"/>
<dbReference type="Gene3D" id="2.160.20.10">
    <property type="entry name" value="Single-stranded right-handed beta-helix, Pectin lyase-like"/>
    <property type="match status" value="2"/>
</dbReference>
<name>K9ZAU7_ANACC</name>
<proteinExistence type="predicted"/>
<dbReference type="OrthoDB" id="524079at2"/>
<feature type="domain" description="Filamentous haemagglutinin FhaB/tRNA nuclease CdiA-like TPS" evidence="1">
    <location>
        <begin position="39"/>
        <end position="152"/>
    </location>
</feature>
<sequence length="834" mass="86386">MRVKPFLLMLTTGLLTPGIMLTAIFLWSRGAIAQVTHDGTTNTTINTVGNDFTILNGMEKGHNLFHSFSNFSILTGGSAKFDLNNTPNITTIFSRVTGGNISHIDGLIQTINSNNPVSLFLMNPAGIMFGENAKLDISGSFVGTTANSIKFADGVDFSATNATTPLLTMSAPIGLQMGNNPSPIQVQGTGHSLDITSSLSPFIRNPSLTKLQVQPGKTLALVGGNLNLNGATLTSETGQIELGSLGGTGLVSLVANTQGYKLEYGKEQIFGDIQLAQKSLLNVSGVNAGSVQLQGRKIKFTDGSLVFTTNLGNLPSGNIHLQASEAIDMIGTTSDAKIRSGIRNEALSSGTGANIQIITPRFSLQQGSGLNNTAFGVADSGKIEIEASAIEISGFSPLNPAGVTSMVTSARGTGTAGDISINSNSLLVSDGAALSSVTFGSGSSGEVKINTDDTIVRGDNPAGLYSNISSITNGTGSAKTLILDTKRLQLLDGGVIAGTSFFMGNGGDIQVNATESIQISGRSQVNQSSINSSTLKLEPLLRELFGLPDILSANAGNVRITTPNLILTDGGTVSVTNQGSGNGGSLNITADRIQLKNQGLIQAQTASGNGGDISLQVGNLLLMRDRSNITVTAGGAGDGGNIQIATPILAGLQDSDIIANAVRGRGGNIQIAAQGIIGLQDRPQITAENDITASSQFGVSGTVDINNFGIDPNSGLVELPENVTDPSQQIATGCADISGSSFVATGRGGIPQNPTQEVRTDIYDWLRLGTWSDIRDISAFKTTQAVQVQIPKSPEIFVQATSWRRNTQGKIELVTGYSPTSTQPSLTCAAIPKS</sequence>
<dbReference type="SMART" id="SM00912">
    <property type="entry name" value="Haemagg_act"/>
    <property type="match status" value="1"/>
</dbReference>
<accession>K9ZAU7</accession>
<dbReference type="STRING" id="272123.Anacy_0738"/>
<dbReference type="SUPFAM" id="SSF51126">
    <property type="entry name" value="Pectin lyase-like"/>
    <property type="match status" value="2"/>
</dbReference>
<dbReference type="NCBIfam" id="TIGR01901">
    <property type="entry name" value="adhes_NPXG"/>
    <property type="match status" value="1"/>
</dbReference>
<protein>
    <submittedName>
        <fullName evidence="2">Filamentous hemagglutinin family outer membrane protein</fullName>
    </submittedName>
</protein>
<dbReference type="InterPro" id="IPR008638">
    <property type="entry name" value="FhaB/CdiA-like_TPS"/>
</dbReference>
<dbReference type="InterPro" id="IPR011050">
    <property type="entry name" value="Pectin_lyase_fold/virulence"/>
</dbReference>